<dbReference type="RefSeq" id="XP_003021370.1">
    <property type="nucleotide sequence ID" value="XM_003021324.1"/>
</dbReference>
<feature type="region of interest" description="Disordered" evidence="1">
    <location>
        <begin position="1"/>
        <end position="20"/>
    </location>
</feature>
<name>D4DBM5_TRIVH</name>
<reference evidence="3" key="1">
    <citation type="journal article" date="2011" name="Genome Biol.">
        <title>Comparative and functional genomics provide insights into the pathogenicity of dermatophytic fungi.</title>
        <authorList>
            <person name="Burmester A."/>
            <person name="Shelest E."/>
            <person name="Gloeckner G."/>
            <person name="Heddergott C."/>
            <person name="Schindler S."/>
            <person name="Staib P."/>
            <person name="Heidel A."/>
            <person name="Felder M."/>
            <person name="Petzold A."/>
            <person name="Szafranski K."/>
            <person name="Feuermann M."/>
            <person name="Pedruzzi I."/>
            <person name="Priebe S."/>
            <person name="Groth M."/>
            <person name="Winkler R."/>
            <person name="Li W."/>
            <person name="Kniemeyer O."/>
            <person name="Schroeckh V."/>
            <person name="Hertweck C."/>
            <person name="Hube B."/>
            <person name="White T.C."/>
            <person name="Platzer M."/>
            <person name="Guthke R."/>
            <person name="Heitman J."/>
            <person name="Woestemeyer J."/>
            <person name="Zipfel P.F."/>
            <person name="Monod M."/>
            <person name="Brakhage A.A."/>
        </authorList>
    </citation>
    <scope>NUCLEOTIDE SEQUENCE [LARGE SCALE GENOMIC DNA]</scope>
    <source>
        <strain evidence="3">HKI 0517</strain>
    </source>
</reference>
<gene>
    <name evidence="2" type="ORF">TRV_04525</name>
</gene>
<keyword evidence="3" id="KW-1185">Reference proteome</keyword>
<dbReference type="KEGG" id="tve:TRV_04525"/>
<evidence type="ECO:0000313" key="2">
    <source>
        <dbReference type="EMBL" id="EFE40752.1"/>
    </source>
</evidence>
<evidence type="ECO:0000313" key="3">
    <source>
        <dbReference type="Proteomes" id="UP000008383"/>
    </source>
</evidence>
<dbReference type="GeneID" id="9578250"/>
<organism evidence="2 3">
    <name type="scientific">Trichophyton verrucosum (strain HKI 0517)</name>
    <dbReference type="NCBI Taxonomy" id="663202"/>
    <lineage>
        <taxon>Eukaryota</taxon>
        <taxon>Fungi</taxon>
        <taxon>Dikarya</taxon>
        <taxon>Ascomycota</taxon>
        <taxon>Pezizomycotina</taxon>
        <taxon>Eurotiomycetes</taxon>
        <taxon>Eurotiomycetidae</taxon>
        <taxon>Onygenales</taxon>
        <taxon>Arthrodermataceae</taxon>
        <taxon>Trichophyton</taxon>
    </lineage>
</organism>
<evidence type="ECO:0000256" key="1">
    <source>
        <dbReference type="SAM" id="MobiDB-lite"/>
    </source>
</evidence>
<dbReference type="Proteomes" id="UP000008383">
    <property type="component" value="Unassembled WGS sequence"/>
</dbReference>
<dbReference type="AlphaFoldDB" id="D4DBM5"/>
<dbReference type="HOGENOM" id="CLU_1788217_0_0_1"/>
<comment type="caution">
    <text evidence="2">The sequence shown here is derived from an EMBL/GenBank/DDBJ whole genome shotgun (WGS) entry which is preliminary data.</text>
</comment>
<proteinExistence type="predicted"/>
<dbReference type="EMBL" id="ACYE01000227">
    <property type="protein sequence ID" value="EFE40752.1"/>
    <property type="molecule type" value="Genomic_DNA"/>
</dbReference>
<accession>D4DBM5</accession>
<feature type="compositionally biased region" description="Low complexity" evidence="1">
    <location>
        <begin position="1"/>
        <end position="19"/>
    </location>
</feature>
<protein>
    <submittedName>
        <fullName evidence="2">Uncharacterized protein</fullName>
    </submittedName>
</protein>
<sequence>MLASLFSSSSSSSASSSLSTPEQDETMTFYMSIKWIAPDEPFSAPGDSGSLVYTFFDNSIVPLGIHYGSDGDESQAYLLDSWFTEIEAILNCDGYFCELTECKLGSVTSSASFLTQLNQATIIVMASYVLNLSSQKENNFSVQIL</sequence>